<sequence length="83" mass="9739">MLASHEAPPFSGTYSCFFEESIEKRSAECEPGLTGERWPYIQRKKGDVEHNRSVKDYFFYCFAHLRILLDTRRYSQKGKILGD</sequence>
<name>A0A8J6E6S2_ELECQ</name>
<dbReference type="Proteomes" id="UP000770717">
    <property type="component" value="Unassembled WGS sequence"/>
</dbReference>
<organism evidence="1 2">
    <name type="scientific">Eleutherodactylus coqui</name>
    <name type="common">Puerto Rican coqui</name>
    <dbReference type="NCBI Taxonomy" id="57060"/>
    <lineage>
        <taxon>Eukaryota</taxon>
        <taxon>Metazoa</taxon>
        <taxon>Chordata</taxon>
        <taxon>Craniata</taxon>
        <taxon>Vertebrata</taxon>
        <taxon>Euteleostomi</taxon>
        <taxon>Amphibia</taxon>
        <taxon>Batrachia</taxon>
        <taxon>Anura</taxon>
        <taxon>Neobatrachia</taxon>
        <taxon>Hyloidea</taxon>
        <taxon>Eleutherodactylidae</taxon>
        <taxon>Eleutherodactylinae</taxon>
        <taxon>Eleutherodactylus</taxon>
        <taxon>Eleutherodactylus</taxon>
    </lineage>
</organism>
<gene>
    <name evidence="1" type="ORF">GDO78_018570</name>
</gene>
<protein>
    <submittedName>
        <fullName evidence="1">Uncharacterized protein</fullName>
    </submittedName>
</protein>
<dbReference type="AlphaFoldDB" id="A0A8J6E6S2"/>
<keyword evidence="2" id="KW-1185">Reference proteome</keyword>
<comment type="caution">
    <text evidence="1">The sequence shown here is derived from an EMBL/GenBank/DDBJ whole genome shotgun (WGS) entry which is preliminary data.</text>
</comment>
<accession>A0A8J6E6S2</accession>
<reference evidence="1" key="1">
    <citation type="thesis" date="2020" institute="ProQuest LLC" country="789 East Eisenhower Parkway, Ann Arbor, MI, USA">
        <title>Comparative Genomics and Chromosome Evolution.</title>
        <authorList>
            <person name="Mudd A.B."/>
        </authorList>
    </citation>
    <scope>NUCLEOTIDE SEQUENCE</scope>
    <source>
        <strain evidence="1">HN-11 Male</strain>
        <tissue evidence="1">Kidney and liver</tissue>
    </source>
</reference>
<evidence type="ECO:0000313" key="2">
    <source>
        <dbReference type="Proteomes" id="UP000770717"/>
    </source>
</evidence>
<dbReference type="EMBL" id="WNTK01003230">
    <property type="protein sequence ID" value="KAG9465280.1"/>
    <property type="molecule type" value="Genomic_DNA"/>
</dbReference>
<proteinExistence type="predicted"/>
<evidence type="ECO:0000313" key="1">
    <source>
        <dbReference type="EMBL" id="KAG9465280.1"/>
    </source>
</evidence>